<evidence type="ECO:0000259" key="9">
    <source>
        <dbReference type="Pfam" id="PF05957"/>
    </source>
</evidence>
<comment type="similarity">
    <text evidence="2">Belongs to the ElaB/YgaM/YqjD family.</text>
</comment>
<comment type="subcellular location">
    <subcellularLocation>
        <location evidence="1">Cell inner membrane</location>
        <topology evidence="1">Single-pass membrane protein</topology>
    </subcellularLocation>
</comment>
<feature type="domain" description="DUF883" evidence="10">
    <location>
        <begin position="77"/>
        <end position="105"/>
    </location>
</feature>
<dbReference type="PANTHER" id="PTHR35893">
    <property type="entry name" value="INNER MEMBRANE PROTEIN-RELATED"/>
    <property type="match status" value="1"/>
</dbReference>
<dbReference type="GO" id="GO:0005886">
    <property type="term" value="C:plasma membrane"/>
    <property type="evidence" value="ECO:0007669"/>
    <property type="project" value="UniProtKB-SubCell"/>
</dbReference>
<reference evidence="11 12" key="1">
    <citation type="submission" date="2020-04" db="EMBL/GenBank/DDBJ databases">
        <authorList>
            <person name="De Canck E."/>
        </authorList>
    </citation>
    <scope>NUCLEOTIDE SEQUENCE [LARGE SCALE GENOMIC DNA]</scope>
    <source>
        <strain evidence="11 12">LMG 28138</strain>
    </source>
</reference>
<evidence type="ECO:0000259" key="10">
    <source>
        <dbReference type="Pfam" id="PF19029"/>
    </source>
</evidence>
<proteinExistence type="inferred from homology"/>
<evidence type="ECO:0000313" key="11">
    <source>
        <dbReference type="EMBL" id="CAB3781669.1"/>
    </source>
</evidence>
<evidence type="ECO:0000256" key="6">
    <source>
        <dbReference type="ARBA" id="ARBA00022989"/>
    </source>
</evidence>
<dbReference type="InterPro" id="IPR043605">
    <property type="entry name" value="DUF883_C"/>
</dbReference>
<dbReference type="RefSeq" id="WP_175103834.1">
    <property type="nucleotide sequence ID" value="NZ_CADIKM010000004.1"/>
</dbReference>
<keyword evidence="4" id="KW-0997">Cell inner membrane</keyword>
<gene>
    <name evidence="11" type="primary">yqjD_1</name>
    <name evidence="11" type="ORF">LMG28138_01277</name>
</gene>
<dbReference type="AlphaFoldDB" id="A0A6S7AY92"/>
<sequence length="105" mass="11322">MNDHSTQLSLGRQRIADDLHTLVDDTEELLRLTASASGEQLDVLRTRLRNQLDDAKASLADASVTARAKYQVAADNADQYVHDKPWQAVGIGVGVGILLGVVAAR</sequence>
<keyword evidence="12" id="KW-1185">Reference proteome</keyword>
<feature type="transmembrane region" description="Helical" evidence="8">
    <location>
        <begin position="86"/>
        <end position="104"/>
    </location>
</feature>
<dbReference type="InterPro" id="IPR010279">
    <property type="entry name" value="YqjD/ElaB"/>
</dbReference>
<dbReference type="Pfam" id="PF05957">
    <property type="entry name" value="DUF883"/>
    <property type="match status" value="1"/>
</dbReference>
<name>A0A6S7AY92_9BURK</name>
<dbReference type="PANTHER" id="PTHR35893:SF3">
    <property type="entry name" value="INNER MEMBRANE PROTEIN"/>
    <property type="match status" value="1"/>
</dbReference>
<dbReference type="Pfam" id="PF19029">
    <property type="entry name" value="DUF883_C"/>
    <property type="match status" value="1"/>
</dbReference>
<evidence type="ECO:0000256" key="8">
    <source>
        <dbReference type="SAM" id="Phobius"/>
    </source>
</evidence>
<evidence type="ECO:0000256" key="5">
    <source>
        <dbReference type="ARBA" id="ARBA00022692"/>
    </source>
</evidence>
<organism evidence="11 12">
    <name type="scientific">Pararobbsia alpina</name>
    <dbReference type="NCBI Taxonomy" id="621374"/>
    <lineage>
        <taxon>Bacteria</taxon>
        <taxon>Pseudomonadati</taxon>
        <taxon>Pseudomonadota</taxon>
        <taxon>Betaproteobacteria</taxon>
        <taxon>Burkholderiales</taxon>
        <taxon>Burkholderiaceae</taxon>
        <taxon>Pararobbsia</taxon>
    </lineage>
</organism>
<evidence type="ECO:0008006" key="13">
    <source>
        <dbReference type="Google" id="ProtNLM"/>
    </source>
</evidence>
<keyword evidence="3" id="KW-1003">Cell membrane</keyword>
<feature type="domain" description="DUF883" evidence="9">
    <location>
        <begin position="14"/>
        <end position="63"/>
    </location>
</feature>
<dbReference type="Proteomes" id="UP000494115">
    <property type="component" value="Unassembled WGS sequence"/>
</dbReference>
<keyword evidence="7 8" id="KW-0472">Membrane</keyword>
<evidence type="ECO:0000313" key="12">
    <source>
        <dbReference type="Proteomes" id="UP000494115"/>
    </source>
</evidence>
<protein>
    <recommendedName>
        <fullName evidence="13">DUF883 domain-containing protein</fullName>
    </recommendedName>
</protein>
<keyword evidence="6 8" id="KW-1133">Transmembrane helix</keyword>
<dbReference type="GO" id="GO:0043022">
    <property type="term" value="F:ribosome binding"/>
    <property type="evidence" value="ECO:0007669"/>
    <property type="project" value="InterPro"/>
</dbReference>
<evidence type="ECO:0000256" key="4">
    <source>
        <dbReference type="ARBA" id="ARBA00022519"/>
    </source>
</evidence>
<dbReference type="InterPro" id="IPR043604">
    <property type="entry name" value="DUF883_N"/>
</dbReference>
<evidence type="ECO:0000256" key="1">
    <source>
        <dbReference type="ARBA" id="ARBA00004377"/>
    </source>
</evidence>
<evidence type="ECO:0000256" key="7">
    <source>
        <dbReference type="ARBA" id="ARBA00023136"/>
    </source>
</evidence>
<dbReference type="EMBL" id="CADIKM010000004">
    <property type="protein sequence ID" value="CAB3781669.1"/>
    <property type="molecule type" value="Genomic_DNA"/>
</dbReference>
<accession>A0A6S7AY92</accession>
<evidence type="ECO:0000256" key="2">
    <source>
        <dbReference type="ARBA" id="ARBA00010423"/>
    </source>
</evidence>
<evidence type="ECO:0000256" key="3">
    <source>
        <dbReference type="ARBA" id="ARBA00022475"/>
    </source>
</evidence>
<keyword evidence="5 8" id="KW-0812">Transmembrane</keyword>